<evidence type="ECO:0000256" key="3">
    <source>
        <dbReference type="ARBA" id="ARBA00022695"/>
    </source>
</evidence>
<dbReference type="OrthoDB" id="8538592at2"/>
<feature type="domain" description="Reverse transcriptase" evidence="11">
    <location>
        <begin position="92"/>
        <end position="317"/>
    </location>
</feature>
<dbReference type="InterPro" id="IPR000123">
    <property type="entry name" value="Reverse_transcriptase_msDNA"/>
</dbReference>
<dbReference type="SUPFAM" id="SSF56672">
    <property type="entry name" value="DNA/RNA polymerases"/>
    <property type="match status" value="1"/>
</dbReference>
<keyword evidence="3" id="KW-0548">Nucleotidyltransferase</keyword>
<dbReference type="InterPro" id="IPR051083">
    <property type="entry name" value="GrpII_Intron_Splice-Mob/Def"/>
</dbReference>
<dbReference type="GO" id="GO:0051607">
    <property type="term" value="P:defense response to virus"/>
    <property type="evidence" value="ECO:0007669"/>
    <property type="project" value="UniProtKB-KW"/>
</dbReference>
<evidence type="ECO:0000259" key="11">
    <source>
        <dbReference type="PROSITE" id="PS50878"/>
    </source>
</evidence>
<protein>
    <recommendedName>
        <fullName evidence="1">RNA-directed DNA polymerase</fullName>
        <ecNumber evidence="1">2.7.7.49</ecNumber>
    </recommendedName>
</protein>
<keyword evidence="7" id="KW-0051">Antiviral defense</keyword>
<comment type="catalytic activity">
    <reaction evidence="9">
        <text>DNA(n) + a 2'-deoxyribonucleoside 5'-triphosphate = DNA(n+1) + diphosphate</text>
        <dbReference type="Rhea" id="RHEA:22508"/>
        <dbReference type="Rhea" id="RHEA-COMP:17339"/>
        <dbReference type="Rhea" id="RHEA-COMP:17340"/>
        <dbReference type="ChEBI" id="CHEBI:33019"/>
        <dbReference type="ChEBI" id="CHEBI:61560"/>
        <dbReference type="ChEBI" id="CHEBI:173112"/>
        <dbReference type="EC" id="2.7.7.49"/>
    </reaction>
</comment>
<dbReference type="PROSITE" id="PS50878">
    <property type="entry name" value="RT_POL"/>
    <property type="match status" value="1"/>
</dbReference>
<dbReference type="EMBL" id="NEVS01000004">
    <property type="protein sequence ID" value="OZI62810.1"/>
    <property type="molecule type" value="Genomic_DNA"/>
</dbReference>
<evidence type="ECO:0000256" key="2">
    <source>
        <dbReference type="ARBA" id="ARBA00022679"/>
    </source>
</evidence>
<dbReference type="InterPro" id="IPR013597">
    <property type="entry name" value="Mat_intron_G2"/>
</dbReference>
<dbReference type="Pfam" id="PF00078">
    <property type="entry name" value="RVT_1"/>
    <property type="match status" value="1"/>
</dbReference>
<dbReference type="Pfam" id="PF08388">
    <property type="entry name" value="GIIM"/>
    <property type="match status" value="1"/>
</dbReference>
<dbReference type="CDD" id="cd01651">
    <property type="entry name" value="RT_G2_intron"/>
    <property type="match status" value="1"/>
</dbReference>
<dbReference type="PANTHER" id="PTHR34047">
    <property type="entry name" value="NUCLEAR INTRON MATURASE 1, MITOCHONDRIAL-RELATED"/>
    <property type="match status" value="1"/>
</dbReference>
<dbReference type="Proteomes" id="UP000215767">
    <property type="component" value="Unassembled WGS sequence"/>
</dbReference>
<evidence type="ECO:0000256" key="4">
    <source>
        <dbReference type="ARBA" id="ARBA00022723"/>
    </source>
</evidence>
<proteinExistence type="inferred from homology"/>
<accession>A0A261UNF1</accession>
<reference evidence="13" key="1">
    <citation type="submission" date="2017-05" db="EMBL/GenBank/DDBJ databases">
        <title>Complete and WGS of Bordetella genogroups.</title>
        <authorList>
            <person name="Spilker T."/>
            <person name="Lipuma J."/>
        </authorList>
    </citation>
    <scope>NUCLEOTIDE SEQUENCE [LARGE SCALE GENOMIC DNA]</scope>
    <source>
        <strain evidence="13">AU8856</strain>
    </source>
</reference>
<dbReference type="PANTHER" id="PTHR34047:SF8">
    <property type="entry name" value="PROTEIN YKFC"/>
    <property type="match status" value="1"/>
</dbReference>
<dbReference type="PRINTS" id="PR00866">
    <property type="entry name" value="RNADNAPOLMS"/>
</dbReference>
<sequence length="455" mass="50978">MSISGAMRQKPAQAGRCAVGRGEAPAGVCRDEAEGPRPGQEGTGSALLEAALTRENLKRALKRVRANRGSAGVDGLDIDQTVQRLRTKWPRIRERLLQGTYRPSPVRRVTIPKPDGGQRELGIPTVTDRLIQQALLQVLQPLLDPSFSEHSYGFRPGRRAHDAVLAAQSYVQSGRRVVVDVDLEKFFDRVNHDILIERLQRRVADTGVIRLVRAYLNAGIMDGGVVMERDQGTPQGGPLSPLLANVLLDEVDRELERRGHCFVRYADDCNVYVRGRLAGQRVMVLLRRLYGRLKLKVNEAKSAVASAFNRKFLGYALWVAPGKQVKRAVAAKPLATFKQRIREMTGRSGGRSLGQVVQKLRAYLLGWKAYFGLSQTPGVWRGLDEWLRHRLRAIQLKHWKRGKTMFRELRALGASHDVAHQIAANGRRWWRNSGKLLGSVLTVAWFDRLGLPRLA</sequence>
<evidence type="ECO:0000256" key="7">
    <source>
        <dbReference type="ARBA" id="ARBA00023118"/>
    </source>
</evidence>
<dbReference type="InterPro" id="IPR043502">
    <property type="entry name" value="DNA/RNA_pol_sf"/>
</dbReference>
<organism evidence="12 13">
    <name type="scientific">Bordetella genomosp. 11</name>
    <dbReference type="NCBI Taxonomy" id="1416808"/>
    <lineage>
        <taxon>Bacteria</taxon>
        <taxon>Pseudomonadati</taxon>
        <taxon>Pseudomonadota</taxon>
        <taxon>Betaproteobacteria</taxon>
        <taxon>Burkholderiales</taxon>
        <taxon>Alcaligenaceae</taxon>
        <taxon>Bordetella</taxon>
    </lineage>
</organism>
<dbReference type="InterPro" id="IPR000477">
    <property type="entry name" value="RT_dom"/>
</dbReference>
<keyword evidence="5" id="KW-0460">Magnesium</keyword>
<keyword evidence="4" id="KW-0479">Metal-binding</keyword>
<name>A0A261UNF1_9BORD</name>
<evidence type="ECO:0000313" key="12">
    <source>
        <dbReference type="EMBL" id="OZI62810.1"/>
    </source>
</evidence>
<keyword evidence="13" id="KW-1185">Reference proteome</keyword>
<dbReference type="GO" id="GO:0003723">
    <property type="term" value="F:RNA binding"/>
    <property type="evidence" value="ECO:0007669"/>
    <property type="project" value="InterPro"/>
</dbReference>
<dbReference type="RefSeq" id="WP_066123854.1">
    <property type="nucleotide sequence ID" value="NZ_NEVS01000004.1"/>
</dbReference>
<evidence type="ECO:0000256" key="1">
    <source>
        <dbReference type="ARBA" id="ARBA00012493"/>
    </source>
</evidence>
<evidence type="ECO:0000256" key="10">
    <source>
        <dbReference type="SAM" id="MobiDB-lite"/>
    </source>
</evidence>
<dbReference type="EC" id="2.7.7.49" evidence="1"/>
<dbReference type="GO" id="GO:0003964">
    <property type="term" value="F:RNA-directed DNA polymerase activity"/>
    <property type="evidence" value="ECO:0007669"/>
    <property type="project" value="UniProtKB-KW"/>
</dbReference>
<evidence type="ECO:0000256" key="5">
    <source>
        <dbReference type="ARBA" id="ARBA00022842"/>
    </source>
</evidence>
<dbReference type="GO" id="GO:0046872">
    <property type="term" value="F:metal ion binding"/>
    <property type="evidence" value="ECO:0007669"/>
    <property type="project" value="UniProtKB-KW"/>
</dbReference>
<dbReference type="InterPro" id="IPR030931">
    <property type="entry name" value="Group_II_RT_mat"/>
</dbReference>
<evidence type="ECO:0000256" key="8">
    <source>
        <dbReference type="ARBA" id="ARBA00034120"/>
    </source>
</evidence>
<keyword evidence="6 12" id="KW-0695">RNA-directed DNA polymerase</keyword>
<comment type="caution">
    <text evidence="12">The sequence shown here is derived from an EMBL/GenBank/DDBJ whole genome shotgun (WGS) entry which is preliminary data.</text>
</comment>
<evidence type="ECO:0000313" key="13">
    <source>
        <dbReference type="Proteomes" id="UP000215767"/>
    </source>
</evidence>
<keyword evidence="2" id="KW-0808">Transferase</keyword>
<dbReference type="AlphaFoldDB" id="A0A261UNF1"/>
<evidence type="ECO:0000256" key="6">
    <source>
        <dbReference type="ARBA" id="ARBA00022918"/>
    </source>
</evidence>
<dbReference type="NCBIfam" id="TIGR04416">
    <property type="entry name" value="group_II_RT_mat"/>
    <property type="match status" value="1"/>
</dbReference>
<comment type="similarity">
    <text evidence="8">Belongs to the bacterial reverse transcriptase family.</text>
</comment>
<gene>
    <name evidence="12" type="ORF">CAL28_27140</name>
</gene>
<evidence type="ECO:0000256" key="9">
    <source>
        <dbReference type="ARBA" id="ARBA00048173"/>
    </source>
</evidence>
<feature type="region of interest" description="Disordered" evidence="10">
    <location>
        <begin position="1"/>
        <end position="44"/>
    </location>
</feature>